<feature type="region of interest" description="Disordered" evidence="1">
    <location>
        <begin position="144"/>
        <end position="210"/>
    </location>
</feature>
<evidence type="ECO:0000313" key="3">
    <source>
        <dbReference type="EMBL" id="MPY64972.1"/>
    </source>
</evidence>
<dbReference type="RefSeq" id="WP_194238899.1">
    <property type="nucleotide sequence ID" value="NZ_VJZC01001035.1"/>
</dbReference>
<sequence length="237" mass="25521">MRLPDSQRSFAILIGTSRYESSDLADLPAVRNNLDDLAAILTDPAIGWLPPRQCTVIVDPPDPRTLYRTLRQRAQAAEDTLLVYFAGHGQTGPRNDLFLALAATELDELKVSALAFDLLRDVLADCPATNRVLILDCCFRPRPTRRHRLPDRPRPPPPAQALTGGTGHGAVAHPAGGTERPRSPTPLERSVTRCTSAVARTPARVPTPSGYRSPVIDSLVLAQGNSRASTATCPAVA</sequence>
<dbReference type="GO" id="GO:0004197">
    <property type="term" value="F:cysteine-type endopeptidase activity"/>
    <property type="evidence" value="ECO:0007669"/>
    <property type="project" value="InterPro"/>
</dbReference>
<dbReference type="GO" id="GO:0006508">
    <property type="term" value="P:proteolysis"/>
    <property type="evidence" value="ECO:0007669"/>
    <property type="project" value="InterPro"/>
</dbReference>
<dbReference type="InterPro" id="IPR029030">
    <property type="entry name" value="Caspase-like_dom_sf"/>
</dbReference>
<organism evidence="3 4">
    <name type="scientific">Streptomyces spongiae</name>
    <dbReference type="NCBI Taxonomy" id="565072"/>
    <lineage>
        <taxon>Bacteria</taxon>
        <taxon>Bacillati</taxon>
        <taxon>Actinomycetota</taxon>
        <taxon>Actinomycetes</taxon>
        <taxon>Kitasatosporales</taxon>
        <taxon>Streptomycetaceae</taxon>
        <taxon>Streptomyces</taxon>
    </lineage>
</organism>
<dbReference type="EMBL" id="VJZC01001035">
    <property type="protein sequence ID" value="MPY64972.1"/>
    <property type="molecule type" value="Genomic_DNA"/>
</dbReference>
<reference evidence="3 4" key="1">
    <citation type="submission" date="2019-07" db="EMBL/GenBank/DDBJ databases">
        <title>New species of Amycolatopsis and Streptomyces.</title>
        <authorList>
            <person name="Duangmal K."/>
            <person name="Teo W.F.A."/>
            <person name="Lipun K."/>
        </authorList>
    </citation>
    <scope>NUCLEOTIDE SEQUENCE [LARGE SCALE GENOMIC DNA]</scope>
    <source>
        <strain evidence="3 4">NBRC 106415</strain>
    </source>
</reference>
<accession>A0A5N8Y0E2</accession>
<proteinExistence type="predicted"/>
<feature type="non-terminal residue" evidence="3">
    <location>
        <position position="237"/>
    </location>
</feature>
<gene>
    <name evidence="3" type="ORF">FNH08_49890</name>
</gene>
<feature type="domain" description="Peptidase C14 caspase" evidence="2">
    <location>
        <begin position="9"/>
        <end position="141"/>
    </location>
</feature>
<protein>
    <submittedName>
        <fullName evidence="3">Caspase family protein</fullName>
    </submittedName>
</protein>
<keyword evidence="4" id="KW-1185">Reference proteome</keyword>
<dbReference type="NCBIfam" id="NF047832">
    <property type="entry name" value="caspase_w_EACC1"/>
    <property type="match status" value="1"/>
</dbReference>
<evidence type="ECO:0000313" key="4">
    <source>
        <dbReference type="Proteomes" id="UP000400924"/>
    </source>
</evidence>
<evidence type="ECO:0000259" key="2">
    <source>
        <dbReference type="Pfam" id="PF00656"/>
    </source>
</evidence>
<comment type="caution">
    <text evidence="3">The sequence shown here is derived from an EMBL/GenBank/DDBJ whole genome shotgun (WGS) entry which is preliminary data.</text>
</comment>
<dbReference type="Proteomes" id="UP000400924">
    <property type="component" value="Unassembled WGS sequence"/>
</dbReference>
<dbReference type="AlphaFoldDB" id="A0A5N8Y0E2"/>
<dbReference type="Gene3D" id="3.40.50.1460">
    <property type="match status" value="1"/>
</dbReference>
<dbReference type="Pfam" id="PF00656">
    <property type="entry name" value="Peptidase_C14"/>
    <property type="match status" value="1"/>
</dbReference>
<name>A0A5N8Y0E2_9ACTN</name>
<dbReference type="InterPro" id="IPR011600">
    <property type="entry name" value="Pept_C14_caspase"/>
</dbReference>
<dbReference type="SUPFAM" id="SSF52129">
    <property type="entry name" value="Caspase-like"/>
    <property type="match status" value="1"/>
</dbReference>
<evidence type="ECO:0000256" key="1">
    <source>
        <dbReference type="SAM" id="MobiDB-lite"/>
    </source>
</evidence>